<sequence length="70" mass="7940">NVLLIRLLKIRRQPTTGFALLGAHQQTEIQLSLSTECAARRPLHVSVDTTCEVSQYIFMRETTRKVGEIT</sequence>
<evidence type="ECO:0000313" key="1">
    <source>
        <dbReference type="EMBL" id="KER33992.1"/>
    </source>
</evidence>
<name>A0A075A6J7_OPIVI</name>
<gene>
    <name evidence="1" type="ORF">T265_12474</name>
</gene>
<dbReference type="KEGG" id="ovi:T265_12474"/>
<dbReference type="CTD" id="20326642"/>
<protein>
    <submittedName>
        <fullName evidence="1">Uncharacterized protein</fullName>
    </submittedName>
</protein>
<organism evidence="1 2">
    <name type="scientific">Opisthorchis viverrini</name>
    <name type="common">Southeast Asian liver fluke</name>
    <dbReference type="NCBI Taxonomy" id="6198"/>
    <lineage>
        <taxon>Eukaryota</taxon>
        <taxon>Metazoa</taxon>
        <taxon>Spiralia</taxon>
        <taxon>Lophotrochozoa</taxon>
        <taxon>Platyhelminthes</taxon>
        <taxon>Trematoda</taxon>
        <taxon>Digenea</taxon>
        <taxon>Opisthorchiida</taxon>
        <taxon>Opisthorchiata</taxon>
        <taxon>Opisthorchiidae</taxon>
        <taxon>Opisthorchis</taxon>
    </lineage>
</organism>
<proteinExistence type="predicted"/>
<dbReference type="GeneID" id="20326642"/>
<dbReference type="EMBL" id="KL596620">
    <property type="protein sequence ID" value="KER33992.1"/>
    <property type="molecule type" value="Genomic_DNA"/>
</dbReference>
<feature type="non-terminal residue" evidence="1">
    <location>
        <position position="1"/>
    </location>
</feature>
<evidence type="ECO:0000313" key="2">
    <source>
        <dbReference type="Proteomes" id="UP000054324"/>
    </source>
</evidence>
<feature type="non-terminal residue" evidence="1">
    <location>
        <position position="70"/>
    </location>
</feature>
<reference evidence="1 2" key="1">
    <citation type="submission" date="2013-11" db="EMBL/GenBank/DDBJ databases">
        <title>Opisthorchis viverrini - life in the bile duct.</title>
        <authorList>
            <person name="Young N.D."/>
            <person name="Nagarajan N."/>
            <person name="Lin S.J."/>
            <person name="Korhonen P.K."/>
            <person name="Jex A.R."/>
            <person name="Hall R.S."/>
            <person name="Safavi-Hemami H."/>
            <person name="Kaewkong W."/>
            <person name="Bertrand D."/>
            <person name="Gao S."/>
            <person name="Seet Q."/>
            <person name="Wongkham S."/>
            <person name="Teh B.T."/>
            <person name="Wongkham C."/>
            <person name="Intapan P.M."/>
            <person name="Maleewong W."/>
            <person name="Yang X."/>
            <person name="Hu M."/>
            <person name="Wang Z."/>
            <person name="Hofmann A."/>
            <person name="Sternberg P.W."/>
            <person name="Tan P."/>
            <person name="Wang J."/>
            <person name="Gasser R.B."/>
        </authorList>
    </citation>
    <scope>NUCLEOTIDE SEQUENCE [LARGE SCALE GENOMIC DNA]</scope>
</reference>
<keyword evidence="2" id="KW-1185">Reference proteome</keyword>
<dbReference type="OrthoDB" id="10506510at2759"/>
<accession>A0A075A6J7</accession>
<dbReference type="RefSeq" id="XP_009162262.1">
    <property type="nucleotide sequence ID" value="XM_009163998.1"/>
</dbReference>
<dbReference type="Proteomes" id="UP000054324">
    <property type="component" value="Unassembled WGS sequence"/>
</dbReference>
<dbReference type="AlphaFoldDB" id="A0A075A6J7"/>